<evidence type="ECO:0000313" key="3">
    <source>
        <dbReference type="Proteomes" id="UP000503820"/>
    </source>
</evidence>
<dbReference type="RefSeq" id="WP_174408711.1">
    <property type="nucleotide sequence ID" value="NZ_BLVP01000002.1"/>
</dbReference>
<accession>A0A7J0BQM2</accession>
<dbReference type="AlphaFoldDB" id="A0A7J0BQM2"/>
<keyword evidence="3" id="KW-1185">Reference proteome</keyword>
<gene>
    <name evidence="2" type="ORF">DSM19430T_07000</name>
</gene>
<evidence type="ECO:0000259" key="1">
    <source>
        <dbReference type="Pfam" id="PF00582"/>
    </source>
</evidence>
<feature type="domain" description="UspA" evidence="1">
    <location>
        <begin position="153"/>
        <end position="264"/>
    </location>
</feature>
<evidence type="ECO:0000313" key="2">
    <source>
        <dbReference type="EMBL" id="GFM36016.1"/>
    </source>
</evidence>
<dbReference type="SUPFAM" id="SSF52402">
    <property type="entry name" value="Adenine nucleotide alpha hydrolases-like"/>
    <property type="match status" value="2"/>
</dbReference>
<dbReference type="CDD" id="cd00293">
    <property type="entry name" value="USP-like"/>
    <property type="match status" value="1"/>
</dbReference>
<reference evidence="2 3" key="1">
    <citation type="submission" date="2020-05" db="EMBL/GenBank/DDBJ databases">
        <title>Draft genome sequence of Desulfovibrio psychrotolerans JS1T.</title>
        <authorList>
            <person name="Ueno A."/>
            <person name="Tamazawa S."/>
            <person name="Tamamura S."/>
            <person name="Murakami T."/>
            <person name="Kiyama T."/>
            <person name="Inomata H."/>
            <person name="Amano Y."/>
            <person name="Miyakawa K."/>
            <person name="Tamaki H."/>
            <person name="Naganuma T."/>
            <person name="Kaneko K."/>
        </authorList>
    </citation>
    <scope>NUCLEOTIDE SEQUENCE [LARGE SCALE GENOMIC DNA]</scope>
    <source>
        <strain evidence="2 3">JS1</strain>
    </source>
</reference>
<dbReference type="InterPro" id="IPR006016">
    <property type="entry name" value="UspA"/>
</dbReference>
<proteinExistence type="predicted"/>
<organism evidence="2 3">
    <name type="scientific">Desulfovibrio psychrotolerans</name>
    <dbReference type="NCBI Taxonomy" id="415242"/>
    <lineage>
        <taxon>Bacteria</taxon>
        <taxon>Pseudomonadati</taxon>
        <taxon>Thermodesulfobacteriota</taxon>
        <taxon>Desulfovibrionia</taxon>
        <taxon>Desulfovibrionales</taxon>
        <taxon>Desulfovibrionaceae</taxon>
        <taxon>Desulfovibrio</taxon>
    </lineage>
</organism>
<name>A0A7J0BQM2_9BACT</name>
<dbReference type="EMBL" id="BLVP01000002">
    <property type="protein sequence ID" value="GFM36016.1"/>
    <property type="molecule type" value="Genomic_DNA"/>
</dbReference>
<comment type="caution">
    <text evidence="2">The sequence shown here is derived from an EMBL/GenBank/DDBJ whole genome shotgun (WGS) entry which is preliminary data.</text>
</comment>
<feature type="domain" description="UspA" evidence="1">
    <location>
        <begin position="20"/>
        <end position="135"/>
    </location>
</feature>
<dbReference type="Gene3D" id="3.40.50.12370">
    <property type="match status" value="1"/>
</dbReference>
<dbReference type="Pfam" id="PF00582">
    <property type="entry name" value="Usp"/>
    <property type="match status" value="2"/>
</dbReference>
<sequence>MEKALLLTVSDDMTYAWGMRFAVSFFHHKEDIRLTLLYVAPSGYADAQSQEETTLSDSQQRKGREMVAEARQWLVGHGFPEAHIETKVIPKQHGVVRDIIAEARRGLYDAVVVGRRYLDCLERVFTTSVSRGLLWEGGDFPVWVCNQPAPERSNILLCTDGSSSCANVADHVGFMMAHEPRHRVTVLHLREGGITPESALEEAIVRIRENGVEESRISTLIMDADDKTRTILRLADEGEYAVVAVGRRQDLPESLLQCLFKSSVSLGLHESVNKFSLWVSR</sequence>
<protein>
    <submittedName>
        <fullName evidence="2">Universal stress protein UspA</fullName>
    </submittedName>
</protein>
<dbReference type="Proteomes" id="UP000503820">
    <property type="component" value="Unassembled WGS sequence"/>
</dbReference>